<dbReference type="EMBL" id="JADIKE010000028">
    <property type="protein sequence ID" value="MBM7124603.1"/>
    <property type="molecule type" value="Genomic_DNA"/>
</dbReference>
<dbReference type="GO" id="GO:0032259">
    <property type="term" value="P:methylation"/>
    <property type="evidence" value="ECO:0007669"/>
    <property type="project" value="UniProtKB-KW"/>
</dbReference>
<evidence type="ECO:0000313" key="2">
    <source>
        <dbReference type="EMBL" id="MBM7124603.1"/>
    </source>
</evidence>
<organism evidence="2 3">
    <name type="scientific">Dyella flava</name>
    <dbReference type="NCBI Taxonomy" id="1920170"/>
    <lineage>
        <taxon>Bacteria</taxon>
        <taxon>Pseudomonadati</taxon>
        <taxon>Pseudomonadota</taxon>
        <taxon>Gammaproteobacteria</taxon>
        <taxon>Lysobacterales</taxon>
        <taxon>Rhodanobacteraceae</taxon>
        <taxon>Dyella</taxon>
    </lineage>
</organism>
<dbReference type="PANTHER" id="PTHR43591">
    <property type="entry name" value="METHYLTRANSFERASE"/>
    <property type="match status" value="1"/>
</dbReference>
<feature type="domain" description="Methyltransferase type 11" evidence="1">
    <location>
        <begin position="46"/>
        <end position="141"/>
    </location>
</feature>
<keyword evidence="2" id="KW-0489">Methyltransferase</keyword>
<sequence>MKTSEADQLQRASDLSLYDAILSGWYQNDTNEVFRGIPVGPGDTVVDVGFGGGGSSLFCARRGARVIAIDHDPPAVAAMASKLAELAPHSHRALVADAHQLPLEDNSATCVICTEVLEHVDDPKRVMQELVRVGNPGARYLLSVPGFQSEVLQLQIAPPIYFQKPNHIRIFTQQQFVELVTASGLFVEAQTQFGFYHSIWQALFWACDVDITRPDHPALLHWSESWRAILDDTRSGPSLKKKLDSVLPSSQVVVARKP</sequence>
<keyword evidence="2" id="KW-0808">Transferase</keyword>
<proteinExistence type="predicted"/>
<dbReference type="PANTHER" id="PTHR43591:SF24">
    <property type="entry name" value="2-METHOXY-6-POLYPRENYL-1,4-BENZOQUINOL METHYLASE, MITOCHONDRIAL"/>
    <property type="match status" value="1"/>
</dbReference>
<dbReference type="InterPro" id="IPR029063">
    <property type="entry name" value="SAM-dependent_MTases_sf"/>
</dbReference>
<dbReference type="RefSeq" id="WP_204680134.1">
    <property type="nucleotide sequence ID" value="NZ_BSNR01000003.1"/>
</dbReference>
<reference evidence="2" key="1">
    <citation type="submission" date="2020-10" db="EMBL/GenBank/DDBJ databases">
        <title>Phylogeny of dyella-like bacteria.</title>
        <authorList>
            <person name="Fu J."/>
        </authorList>
    </citation>
    <scope>NUCLEOTIDE SEQUENCE</scope>
    <source>
        <strain evidence="2">DHOC52</strain>
    </source>
</reference>
<accession>A0ABS2K1G1</accession>
<dbReference type="GO" id="GO:0008168">
    <property type="term" value="F:methyltransferase activity"/>
    <property type="evidence" value="ECO:0007669"/>
    <property type="project" value="UniProtKB-KW"/>
</dbReference>
<protein>
    <submittedName>
        <fullName evidence="2">Class I SAM-dependent methyltransferase</fullName>
    </submittedName>
</protein>
<dbReference type="Pfam" id="PF08241">
    <property type="entry name" value="Methyltransf_11"/>
    <property type="match status" value="1"/>
</dbReference>
<gene>
    <name evidence="2" type="ORF">ISP19_04365</name>
</gene>
<evidence type="ECO:0000313" key="3">
    <source>
        <dbReference type="Proteomes" id="UP001430149"/>
    </source>
</evidence>
<dbReference type="SUPFAM" id="SSF53335">
    <property type="entry name" value="S-adenosyl-L-methionine-dependent methyltransferases"/>
    <property type="match status" value="1"/>
</dbReference>
<dbReference type="InterPro" id="IPR013216">
    <property type="entry name" value="Methyltransf_11"/>
</dbReference>
<keyword evidence="3" id="KW-1185">Reference proteome</keyword>
<evidence type="ECO:0000259" key="1">
    <source>
        <dbReference type="Pfam" id="PF08241"/>
    </source>
</evidence>
<dbReference type="Proteomes" id="UP001430149">
    <property type="component" value="Unassembled WGS sequence"/>
</dbReference>
<dbReference type="Gene3D" id="3.40.50.150">
    <property type="entry name" value="Vaccinia Virus protein VP39"/>
    <property type="match status" value="1"/>
</dbReference>
<comment type="caution">
    <text evidence="2">The sequence shown here is derived from an EMBL/GenBank/DDBJ whole genome shotgun (WGS) entry which is preliminary data.</text>
</comment>
<name>A0ABS2K1G1_9GAMM</name>
<dbReference type="CDD" id="cd02440">
    <property type="entry name" value="AdoMet_MTases"/>
    <property type="match status" value="1"/>
</dbReference>